<dbReference type="InterPro" id="IPR019734">
    <property type="entry name" value="TPR_rpt"/>
</dbReference>
<accession>A0A1J5SSW8</accession>
<keyword evidence="1" id="KW-0378">Hydrolase</keyword>
<dbReference type="GO" id="GO:0008233">
    <property type="term" value="F:peptidase activity"/>
    <property type="evidence" value="ECO:0007669"/>
    <property type="project" value="UniProtKB-KW"/>
</dbReference>
<dbReference type="InterPro" id="IPR011990">
    <property type="entry name" value="TPR-like_helical_dom_sf"/>
</dbReference>
<name>A0A1J5SSW8_9ZZZZ</name>
<dbReference type="Pfam" id="PF14559">
    <property type="entry name" value="TPR_19"/>
    <property type="match status" value="3"/>
</dbReference>
<gene>
    <name evidence="1" type="primary">bepA_18</name>
    <name evidence="1" type="ORF">GALL_107010</name>
</gene>
<dbReference type="GO" id="GO:0006508">
    <property type="term" value="P:proteolysis"/>
    <property type="evidence" value="ECO:0007669"/>
    <property type="project" value="UniProtKB-KW"/>
</dbReference>
<sequence length="925" mass="99463">MKPTISNSNRLALSAGIVIALASACGSANTDSEIASAKHFIAARDGKSAIIELKDALQKTPASAEARFLLGNELLESGDSVSAEKELRQARSLNYPQERVAPRLARAMLNIGEGQRVIDEFSSVKLNNAGASADLDSVIGFAYLSLGNPSEAKKNFSLALAEVPGHLQASLGDAMLKASEHDLAGAKTEVDSVLSKSPDLLEALTFKADLLAASNDSDGARGLYDKIILVHPDSIRAYYASVMLSLSTQKLDVAASQLAAMKKMAPHSPQTQYLQALLSLRRNQLPEAREATQQLLGVAPNFLPGQLVAGEVAYRLNAYAQAEDHLQRVIAKVPGNVPARRLLTATYLRDGQPSRALETLKPLLSDKLTDNSLLMLAGEVYLNNNDLALAEKYFTKAALDKNNSSARVRLGQLRFADGDPQAGLNELQAAVEMDATKYQADVLLITAHIRRNEPVQAMAAVAMLEKKQPKNPLTFYLRAEVMLLKGDRVASRKDLEHSLDLDPTYFPAALTLAKFDVQDKKLDSAKQRFEKILGKDPNNPQALLALAQLRADTGAPSKDVVELIDRAVSGNPGSVEPRLAKVRYYLNHGDPKQAESVALSAQDAIPGNPAILESLGTSQQAAGDVNQAIVTYSKVVDMRPQATEPLLRLAAAELADKRNDAAGGTLKKALALKPDLLSAQLNLIYIHGAAGRSVDALAIAKTIQKQRPGVSVGYLVEGDIFAGEKKWTDAVNAYRGGMNKLHTADLAVKLHESLLAGGRAAEANKLALEWVKGNPKDILFRTYLAERSVTARNYDSAAQQYKAILAINSKNPLALNNLAWVAGQLKDPKAIGYAEQADALAPNTPAILDTLAMLLVEGDQAARGISLLRRAIGLAPNSWIFHIDLAKALARAGQRDDARKELEPLLKLNEGNPARISARELLKTL</sequence>
<evidence type="ECO:0000313" key="1">
    <source>
        <dbReference type="EMBL" id="OIR07112.1"/>
    </source>
</evidence>
<dbReference type="Gene3D" id="1.25.40.10">
    <property type="entry name" value="Tetratricopeptide repeat domain"/>
    <property type="match status" value="4"/>
</dbReference>
<dbReference type="PROSITE" id="PS51257">
    <property type="entry name" value="PROKAR_LIPOPROTEIN"/>
    <property type="match status" value="1"/>
</dbReference>
<dbReference type="PANTHER" id="PTHR12558:SF13">
    <property type="entry name" value="CELL DIVISION CYCLE PROTEIN 27 HOMOLOG"/>
    <property type="match status" value="1"/>
</dbReference>
<proteinExistence type="predicted"/>
<protein>
    <submittedName>
        <fullName evidence="1">Beta-barrel assembly-enhancing protease</fullName>
    </submittedName>
</protein>
<dbReference type="SUPFAM" id="SSF81901">
    <property type="entry name" value="HCP-like"/>
    <property type="match status" value="1"/>
</dbReference>
<organism evidence="1">
    <name type="scientific">mine drainage metagenome</name>
    <dbReference type="NCBI Taxonomy" id="410659"/>
    <lineage>
        <taxon>unclassified sequences</taxon>
        <taxon>metagenomes</taxon>
        <taxon>ecological metagenomes</taxon>
    </lineage>
</organism>
<dbReference type="SMART" id="SM00028">
    <property type="entry name" value="TPR"/>
    <property type="match status" value="13"/>
</dbReference>
<reference evidence="1" key="1">
    <citation type="submission" date="2016-10" db="EMBL/GenBank/DDBJ databases">
        <title>Sequence of Gallionella enrichment culture.</title>
        <authorList>
            <person name="Poehlein A."/>
            <person name="Muehling M."/>
            <person name="Daniel R."/>
        </authorList>
    </citation>
    <scope>NUCLEOTIDE SEQUENCE</scope>
</reference>
<keyword evidence="1" id="KW-0645">Protease</keyword>
<dbReference type="NCBIfam" id="TIGR02917">
    <property type="entry name" value="PEP_TPR_lipo"/>
    <property type="match status" value="1"/>
</dbReference>
<dbReference type="PANTHER" id="PTHR12558">
    <property type="entry name" value="CELL DIVISION CYCLE 16,23,27"/>
    <property type="match status" value="1"/>
</dbReference>
<dbReference type="SUPFAM" id="SSF48452">
    <property type="entry name" value="TPR-like"/>
    <property type="match status" value="2"/>
</dbReference>
<dbReference type="EMBL" id="MLJW01000039">
    <property type="protein sequence ID" value="OIR07112.1"/>
    <property type="molecule type" value="Genomic_DNA"/>
</dbReference>
<comment type="caution">
    <text evidence="1">The sequence shown here is derived from an EMBL/GenBank/DDBJ whole genome shotgun (WGS) entry which is preliminary data.</text>
</comment>
<dbReference type="Pfam" id="PF13432">
    <property type="entry name" value="TPR_16"/>
    <property type="match status" value="2"/>
</dbReference>
<dbReference type="PROSITE" id="PS50005">
    <property type="entry name" value="TPR"/>
    <property type="match status" value="1"/>
</dbReference>
<dbReference type="InterPro" id="IPR014266">
    <property type="entry name" value="PEP-CTERM_TPR_PrsT"/>
</dbReference>
<dbReference type="AlphaFoldDB" id="A0A1J5SSW8"/>